<accession>C9N010</accession>
<reference evidence="2 3" key="1">
    <citation type="submission" date="2009-09" db="EMBL/GenBank/DDBJ databases">
        <authorList>
            <person name="Weinstock G."/>
            <person name="Sodergren E."/>
            <person name="Clifton S."/>
            <person name="Fulton L."/>
            <person name="Fulton B."/>
            <person name="Courtney L."/>
            <person name="Fronick C."/>
            <person name="Harrison M."/>
            <person name="Strong C."/>
            <person name="Farmer C."/>
            <person name="Delahaunty K."/>
            <person name="Markovic C."/>
            <person name="Hall O."/>
            <person name="Minx P."/>
            <person name="Tomlinson C."/>
            <person name="Mitreva M."/>
            <person name="Nelson J."/>
            <person name="Hou S."/>
            <person name="Wollam A."/>
            <person name="Pepin K.H."/>
            <person name="Johnson M."/>
            <person name="Bhonagiri V."/>
            <person name="Nash W.E."/>
            <person name="Warren W."/>
            <person name="Chinwalla A."/>
            <person name="Mardis E.R."/>
            <person name="Wilson R.K."/>
        </authorList>
    </citation>
    <scope>NUCLEOTIDE SEQUENCE [LARGE SCALE GENOMIC DNA]</scope>
    <source>
        <strain evidence="2 3">F0254</strain>
    </source>
</reference>
<dbReference type="AlphaFoldDB" id="C9N010"/>
<dbReference type="Pfam" id="PF01370">
    <property type="entry name" value="Epimerase"/>
    <property type="match status" value="1"/>
</dbReference>
<comment type="caution">
    <text evidence="2">The sequence shown here is derived from an EMBL/GenBank/DDBJ whole genome shotgun (WGS) entry which is preliminary data.</text>
</comment>
<organism evidence="2 3">
    <name type="scientific">Leptotrichia hofstadii F0254</name>
    <dbReference type="NCBI Taxonomy" id="634994"/>
    <lineage>
        <taxon>Bacteria</taxon>
        <taxon>Fusobacteriati</taxon>
        <taxon>Fusobacteriota</taxon>
        <taxon>Fusobacteriia</taxon>
        <taxon>Fusobacteriales</taxon>
        <taxon>Leptotrichiaceae</taxon>
        <taxon>Leptotrichia</taxon>
    </lineage>
</organism>
<dbReference type="HOGENOM" id="CLU_3169753_0_0_0"/>
<feature type="domain" description="NAD-dependent epimerase/dehydratase" evidence="1">
    <location>
        <begin position="5"/>
        <end position="41"/>
    </location>
</feature>
<dbReference type="Proteomes" id="UP000006233">
    <property type="component" value="Unassembled WGS sequence"/>
</dbReference>
<sequence>MQKNILVTGANGYIGRNVINYLIENNMNVIATDISLNNVKNNEKIKK</sequence>
<protein>
    <recommendedName>
        <fullName evidence="1">NAD-dependent epimerase/dehydratase domain-containing protein</fullName>
    </recommendedName>
</protein>
<dbReference type="EMBL" id="ACVB02000025">
    <property type="protein sequence ID" value="EEX73796.1"/>
    <property type="molecule type" value="Genomic_DNA"/>
</dbReference>
<gene>
    <name evidence="2" type="ORF">GCWU000323_02166</name>
</gene>
<dbReference type="InterPro" id="IPR001509">
    <property type="entry name" value="Epimerase_deHydtase"/>
</dbReference>
<evidence type="ECO:0000313" key="3">
    <source>
        <dbReference type="Proteomes" id="UP000006233"/>
    </source>
</evidence>
<proteinExistence type="predicted"/>
<dbReference type="InterPro" id="IPR036291">
    <property type="entry name" value="NAD(P)-bd_dom_sf"/>
</dbReference>
<evidence type="ECO:0000313" key="2">
    <source>
        <dbReference type="EMBL" id="EEX73796.1"/>
    </source>
</evidence>
<dbReference type="Gene3D" id="3.40.50.720">
    <property type="entry name" value="NAD(P)-binding Rossmann-like Domain"/>
    <property type="match status" value="1"/>
</dbReference>
<dbReference type="STRING" id="634994.GCWU000323_02166"/>
<dbReference type="SUPFAM" id="SSF51735">
    <property type="entry name" value="NAD(P)-binding Rossmann-fold domains"/>
    <property type="match status" value="1"/>
</dbReference>
<name>C9N010_9FUSO</name>
<evidence type="ECO:0000259" key="1">
    <source>
        <dbReference type="Pfam" id="PF01370"/>
    </source>
</evidence>
<dbReference type="RefSeq" id="WP_006805468.1">
    <property type="nucleotide sequence ID" value="NZ_GG700633.1"/>
</dbReference>